<reference evidence="2 3" key="1">
    <citation type="journal article" date="2014" name="PLoS ONE">
        <title>Global Analysis of Gene Expression Profiles in Physic Nut (Jatropha curcas L.) Seedlings Exposed to Salt Stress.</title>
        <authorList>
            <person name="Zhang L."/>
            <person name="Zhang C."/>
            <person name="Wu P."/>
            <person name="Chen Y."/>
            <person name="Li M."/>
            <person name="Jiang H."/>
            <person name="Wu G."/>
        </authorList>
    </citation>
    <scope>NUCLEOTIDE SEQUENCE [LARGE SCALE GENOMIC DNA]</scope>
    <source>
        <strain evidence="3">cv. GZQX0401</strain>
        <tissue evidence="2">Young leaves</tissue>
    </source>
</reference>
<evidence type="ECO:0000256" key="1">
    <source>
        <dbReference type="SAM" id="MobiDB-lite"/>
    </source>
</evidence>
<feature type="region of interest" description="Disordered" evidence="1">
    <location>
        <begin position="1"/>
        <end position="64"/>
    </location>
</feature>
<dbReference type="AlphaFoldDB" id="A0A067K0T1"/>
<proteinExistence type="predicted"/>
<name>A0A067K0T1_JATCU</name>
<keyword evidence="3" id="KW-1185">Reference proteome</keyword>
<feature type="compositionally biased region" description="Low complexity" evidence="1">
    <location>
        <begin position="38"/>
        <end position="49"/>
    </location>
</feature>
<sequence>MARGRAIVLDTSSSGPRGGHGRGCSTRGRGGTIPPPSSGTSGASSSTPAPMLPRPPSIPSSSTPLFGLAESSLASKSPTTLASSEPCNKLNLVAGHIYLSSRASRQIVRIIKLHLNKDGYTWDAVPQAARDFYWEEFQAERYRREPTSMEVFSYTHTKDHDGNSFVDRRALDINRQLTELRAHVMQMSGQHGAATSSSDPLPALDRDVSTALHQPLSPPLDLDTVDDTLVTPTNTMTHPVDIPADATTLDHVEDQPCRFDFGPF</sequence>
<evidence type="ECO:0000313" key="2">
    <source>
        <dbReference type="EMBL" id="KDP29826.1"/>
    </source>
</evidence>
<protein>
    <submittedName>
        <fullName evidence="2">Uncharacterized protein</fullName>
    </submittedName>
</protein>
<gene>
    <name evidence="2" type="ORF">JCGZ_19314</name>
</gene>
<evidence type="ECO:0000313" key="3">
    <source>
        <dbReference type="Proteomes" id="UP000027138"/>
    </source>
</evidence>
<accession>A0A067K0T1</accession>
<dbReference type="EMBL" id="KK914729">
    <property type="protein sequence ID" value="KDP29826.1"/>
    <property type="molecule type" value="Genomic_DNA"/>
</dbReference>
<dbReference type="Proteomes" id="UP000027138">
    <property type="component" value="Unassembled WGS sequence"/>
</dbReference>
<organism evidence="2 3">
    <name type="scientific">Jatropha curcas</name>
    <name type="common">Barbados nut</name>
    <dbReference type="NCBI Taxonomy" id="180498"/>
    <lineage>
        <taxon>Eukaryota</taxon>
        <taxon>Viridiplantae</taxon>
        <taxon>Streptophyta</taxon>
        <taxon>Embryophyta</taxon>
        <taxon>Tracheophyta</taxon>
        <taxon>Spermatophyta</taxon>
        <taxon>Magnoliopsida</taxon>
        <taxon>eudicotyledons</taxon>
        <taxon>Gunneridae</taxon>
        <taxon>Pentapetalae</taxon>
        <taxon>rosids</taxon>
        <taxon>fabids</taxon>
        <taxon>Malpighiales</taxon>
        <taxon>Euphorbiaceae</taxon>
        <taxon>Crotonoideae</taxon>
        <taxon>Jatropheae</taxon>
        <taxon>Jatropha</taxon>
    </lineage>
</organism>